<proteinExistence type="predicted"/>
<evidence type="ECO:0000313" key="1">
    <source>
        <dbReference type="EMBL" id="MFC4512244.1"/>
    </source>
</evidence>
<keyword evidence="2" id="KW-1185">Reference proteome</keyword>
<name>A0ABV9BCL0_9ACTN</name>
<sequence>MIGMTAHEPYPADTRWTFYSRQTRHERSVPLCLHWEVNGDSITDEYTPDEINAQGLWGMWFPRYGKAGPAKVYWSIMGEGTFEGAPFSDNIGIGEDFLTFYSWPVNAVTGKRLNWVRLPVRDKLWHRGRCDKGGFIQQLTGWKPSPFEPSFHAEGIARLAGLTEHGLS</sequence>
<reference evidence="2" key="1">
    <citation type="journal article" date="2019" name="Int. J. Syst. Evol. Microbiol.">
        <title>The Global Catalogue of Microorganisms (GCM) 10K type strain sequencing project: providing services to taxonomists for standard genome sequencing and annotation.</title>
        <authorList>
            <consortium name="The Broad Institute Genomics Platform"/>
            <consortium name="The Broad Institute Genome Sequencing Center for Infectious Disease"/>
            <person name="Wu L."/>
            <person name="Ma J."/>
        </authorList>
    </citation>
    <scope>NUCLEOTIDE SEQUENCE [LARGE SCALE GENOMIC DNA]</scope>
    <source>
        <strain evidence="2">CECT 8064</strain>
    </source>
</reference>
<gene>
    <name evidence="1" type="ORF">ACFPEN_04765</name>
</gene>
<dbReference type="EMBL" id="JBHSFS010000002">
    <property type="protein sequence ID" value="MFC4512244.1"/>
    <property type="molecule type" value="Genomic_DNA"/>
</dbReference>
<evidence type="ECO:0000313" key="2">
    <source>
        <dbReference type="Proteomes" id="UP001595990"/>
    </source>
</evidence>
<protein>
    <submittedName>
        <fullName evidence="1">Uncharacterized protein</fullName>
    </submittedName>
</protein>
<dbReference type="RefSeq" id="WP_417922321.1">
    <property type="nucleotide sequence ID" value="NZ_JBHSFS010000002.1"/>
</dbReference>
<comment type="caution">
    <text evidence="1">The sequence shown here is derived from an EMBL/GenBank/DDBJ whole genome shotgun (WGS) entry which is preliminary data.</text>
</comment>
<dbReference type="Proteomes" id="UP001595990">
    <property type="component" value="Unassembled WGS sequence"/>
</dbReference>
<organism evidence="1 2">
    <name type="scientific">Streptomyces ehimensis</name>
    <dbReference type="NCBI Taxonomy" id="68195"/>
    <lineage>
        <taxon>Bacteria</taxon>
        <taxon>Bacillati</taxon>
        <taxon>Actinomycetota</taxon>
        <taxon>Actinomycetes</taxon>
        <taxon>Kitasatosporales</taxon>
        <taxon>Streptomycetaceae</taxon>
        <taxon>Streptomyces</taxon>
    </lineage>
</organism>
<accession>A0ABV9BCL0</accession>